<keyword evidence="1" id="KW-0732">Signal</keyword>
<proteinExistence type="predicted"/>
<reference evidence="2" key="1">
    <citation type="submission" date="2020-11" db="EMBL/GenBank/DDBJ databases">
        <authorList>
            <consortium name="DOE Joint Genome Institute"/>
            <person name="Ahrendt S."/>
            <person name="Riley R."/>
            <person name="Andreopoulos W."/>
            <person name="Labutti K."/>
            <person name="Pangilinan J."/>
            <person name="Ruiz-Duenas F.J."/>
            <person name="Barrasa J.M."/>
            <person name="Sanchez-Garcia M."/>
            <person name="Camarero S."/>
            <person name="Miyauchi S."/>
            <person name="Serrano A."/>
            <person name="Linde D."/>
            <person name="Babiker R."/>
            <person name="Drula E."/>
            <person name="Ayuso-Fernandez I."/>
            <person name="Pacheco R."/>
            <person name="Padilla G."/>
            <person name="Ferreira P."/>
            <person name="Barriuso J."/>
            <person name="Kellner H."/>
            <person name="Castanera R."/>
            <person name="Alfaro M."/>
            <person name="Ramirez L."/>
            <person name="Pisabarro A.G."/>
            <person name="Kuo A."/>
            <person name="Tritt A."/>
            <person name="Lipzen A."/>
            <person name="He G."/>
            <person name="Yan M."/>
            <person name="Ng V."/>
            <person name="Cullen D."/>
            <person name="Martin F."/>
            <person name="Rosso M.-N."/>
            <person name="Henrissat B."/>
            <person name="Hibbett D."/>
            <person name="Martinez A.T."/>
            <person name="Grigoriev I.V."/>
        </authorList>
    </citation>
    <scope>NUCLEOTIDE SEQUENCE</scope>
    <source>
        <strain evidence="2">CIRM-BRFM 674</strain>
    </source>
</reference>
<keyword evidence="3" id="KW-1185">Reference proteome</keyword>
<feature type="chain" id="PRO_5040245577" description="Granulins domain-containing protein" evidence="1">
    <location>
        <begin position="21"/>
        <end position="69"/>
    </location>
</feature>
<accession>A0A9P6CV55</accession>
<sequence length="69" mass="7093">MKFSIISLAAIVAFVSQASAAPSPQGSLPIFLCAGPDHLTCPDSYHCCPPSGITKPDGQCVLNGTPCPY</sequence>
<evidence type="ECO:0000313" key="3">
    <source>
        <dbReference type="Proteomes" id="UP000807469"/>
    </source>
</evidence>
<evidence type="ECO:0008006" key="4">
    <source>
        <dbReference type="Google" id="ProtNLM"/>
    </source>
</evidence>
<comment type="caution">
    <text evidence="2">The sequence shown here is derived from an EMBL/GenBank/DDBJ whole genome shotgun (WGS) entry which is preliminary data.</text>
</comment>
<organism evidence="2 3">
    <name type="scientific">Pholiota conissans</name>
    <dbReference type="NCBI Taxonomy" id="109636"/>
    <lineage>
        <taxon>Eukaryota</taxon>
        <taxon>Fungi</taxon>
        <taxon>Dikarya</taxon>
        <taxon>Basidiomycota</taxon>
        <taxon>Agaricomycotina</taxon>
        <taxon>Agaricomycetes</taxon>
        <taxon>Agaricomycetidae</taxon>
        <taxon>Agaricales</taxon>
        <taxon>Agaricineae</taxon>
        <taxon>Strophariaceae</taxon>
        <taxon>Pholiota</taxon>
    </lineage>
</organism>
<feature type="signal peptide" evidence="1">
    <location>
        <begin position="1"/>
        <end position="20"/>
    </location>
</feature>
<gene>
    <name evidence="2" type="ORF">BDN70DRAFT_877712</name>
</gene>
<evidence type="ECO:0000313" key="2">
    <source>
        <dbReference type="EMBL" id="KAF9480337.1"/>
    </source>
</evidence>
<dbReference type="Proteomes" id="UP000807469">
    <property type="component" value="Unassembled WGS sequence"/>
</dbReference>
<name>A0A9P6CV55_9AGAR</name>
<evidence type="ECO:0000256" key="1">
    <source>
        <dbReference type="SAM" id="SignalP"/>
    </source>
</evidence>
<dbReference type="AlphaFoldDB" id="A0A9P6CV55"/>
<protein>
    <recommendedName>
        <fullName evidence="4">Granulins domain-containing protein</fullName>
    </recommendedName>
</protein>
<dbReference type="EMBL" id="MU155196">
    <property type="protein sequence ID" value="KAF9480337.1"/>
    <property type="molecule type" value="Genomic_DNA"/>
</dbReference>
<dbReference type="OrthoDB" id="3088387at2759"/>